<proteinExistence type="inferred from homology"/>
<comment type="caution">
    <text evidence="8">The sequence shown here is derived from an EMBL/GenBank/DDBJ whole genome shotgun (WGS) entry which is preliminary data.</text>
</comment>
<protein>
    <recommendedName>
        <fullName evidence="7">HORMA domain-containing protein</fullName>
    </recommendedName>
</protein>
<evidence type="ECO:0000259" key="7">
    <source>
        <dbReference type="PROSITE" id="PS50815"/>
    </source>
</evidence>
<comment type="subcellular location">
    <subcellularLocation>
        <location evidence="1">Nucleus</location>
    </subcellularLocation>
</comment>
<organism evidence="8 9">
    <name type="scientific">Orchesella dallaii</name>
    <dbReference type="NCBI Taxonomy" id="48710"/>
    <lineage>
        <taxon>Eukaryota</taxon>
        <taxon>Metazoa</taxon>
        <taxon>Ecdysozoa</taxon>
        <taxon>Arthropoda</taxon>
        <taxon>Hexapoda</taxon>
        <taxon>Collembola</taxon>
        <taxon>Entomobryomorpha</taxon>
        <taxon>Entomobryoidea</taxon>
        <taxon>Orchesellidae</taxon>
        <taxon>Orchesellinae</taxon>
        <taxon>Orchesella</taxon>
    </lineage>
</organism>
<evidence type="ECO:0000256" key="6">
    <source>
        <dbReference type="ARBA" id="ARBA00023306"/>
    </source>
</evidence>
<evidence type="ECO:0000256" key="1">
    <source>
        <dbReference type="ARBA" id="ARBA00004123"/>
    </source>
</evidence>
<dbReference type="SUPFAM" id="SSF56019">
    <property type="entry name" value="The spindle assembly checkpoint protein mad2"/>
    <property type="match status" value="1"/>
</dbReference>
<dbReference type="InterPro" id="IPR036570">
    <property type="entry name" value="HORMA_dom_sf"/>
</dbReference>
<dbReference type="PANTHER" id="PTHR11842:SF11">
    <property type="entry name" value="MITOTIC SPINDLE ASSEMBLY CHECKPOINT PROTEIN MAD2A"/>
    <property type="match status" value="1"/>
</dbReference>
<feature type="domain" description="HORMA" evidence="7">
    <location>
        <begin position="26"/>
        <end position="216"/>
    </location>
</feature>
<keyword evidence="3" id="KW-0132">Cell division</keyword>
<dbReference type="PANTHER" id="PTHR11842">
    <property type="entry name" value="MITOTIC SPINDLE ASSEMBLY CHECKPOINT PROTEIN MAD2"/>
    <property type="match status" value="1"/>
</dbReference>
<evidence type="ECO:0000256" key="5">
    <source>
        <dbReference type="ARBA" id="ARBA00023242"/>
    </source>
</evidence>
<dbReference type="Proteomes" id="UP001642540">
    <property type="component" value="Unassembled WGS sequence"/>
</dbReference>
<keyword evidence="5" id="KW-0539">Nucleus</keyword>
<sequence>MNRSLANRSMNRSISQSQQVKPITLQGSAQMVVEFFKYAVNSILYQRGVYAPETFERTQQYGITLFVTKDKEILQYFDNILPHLEGWLSKGELKGVSLVITSAISGENLEKWDFDIQTVNPTDGDTTITGRQREYGKKELSEIQKGIRNVMRQVTATVTFLPLLDARCAFDLQIYVPKKADVATGWVERTDSSIENPEKVQLRSFSTSIHRVNATVTYKAET</sequence>
<dbReference type="Gene3D" id="3.30.900.10">
    <property type="entry name" value="HORMA domain"/>
    <property type="match status" value="1"/>
</dbReference>
<dbReference type="PROSITE" id="PS50815">
    <property type="entry name" value="HORMA"/>
    <property type="match status" value="1"/>
</dbReference>
<keyword evidence="6" id="KW-0131">Cell cycle</keyword>
<evidence type="ECO:0000256" key="3">
    <source>
        <dbReference type="ARBA" id="ARBA00022618"/>
    </source>
</evidence>
<name>A0ABP1S0V6_9HEXA</name>
<dbReference type="EMBL" id="CAXLJM020000141">
    <property type="protein sequence ID" value="CAL8140931.1"/>
    <property type="molecule type" value="Genomic_DNA"/>
</dbReference>
<accession>A0ABP1S0V6</accession>
<evidence type="ECO:0000256" key="4">
    <source>
        <dbReference type="ARBA" id="ARBA00022776"/>
    </source>
</evidence>
<keyword evidence="9" id="KW-1185">Reference proteome</keyword>
<keyword evidence="4" id="KW-0498">Mitosis</keyword>
<dbReference type="Pfam" id="PF02301">
    <property type="entry name" value="HORMA"/>
    <property type="match status" value="1"/>
</dbReference>
<comment type="similarity">
    <text evidence="2">Belongs to the MAD2 family.</text>
</comment>
<dbReference type="InterPro" id="IPR045091">
    <property type="entry name" value="Mad2-like"/>
</dbReference>
<gene>
    <name evidence="8" type="ORF">ODALV1_LOCUS28494</name>
</gene>
<evidence type="ECO:0000256" key="2">
    <source>
        <dbReference type="ARBA" id="ARBA00010348"/>
    </source>
</evidence>
<evidence type="ECO:0000313" key="9">
    <source>
        <dbReference type="Proteomes" id="UP001642540"/>
    </source>
</evidence>
<evidence type="ECO:0000313" key="8">
    <source>
        <dbReference type="EMBL" id="CAL8140931.1"/>
    </source>
</evidence>
<reference evidence="8 9" key="1">
    <citation type="submission" date="2024-08" db="EMBL/GenBank/DDBJ databases">
        <authorList>
            <person name="Cucini C."/>
            <person name="Frati F."/>
        </authorList>
    </citation>
    <scope>NUCLEOTIDE SEQUENCE [LARGE SCALE GENOMIC DNA]</scope>
</reference>
<dbReference type="InterPro" id="IPR003511">
    <property type="entry name" value="HORMA_dom"/>
</dbReference>